<gene>
    <name evidence="2" type="ORF">F1189_11365</name>
</gene>
<dbReference type="SUPFAM" id="SSF53850">
    <property type="entry name" value="Periplasmic binding protein-like II"/>
    <property type="match status" value="1"/>
</dbReference>
<evidence type="ECO:0000259" key="1">
    <source>
        <dbReference type="Pfam" id="PF09084"/>
    </source>
</evidence>
<sequence length="319" mass="34351">MNAFPHVLSRRGLMVGLGVASLSGLRRPGRAAQAFNVSYVRQPFNVPQIVMRERQLLEQRLRPLGFEVVWHDITSGVLQAQALAAGSLDIGAVMNPASVIMALANGNPLRITGAVARNRKLAAILTRDPRITRVADLKGRTVAGVKGTALHQYLIAALQDAGLSIGDVAFLDMQLPVSLAALQSGQVDAAVLAADLILAAQRQGAREVPTRPGLLQPVTITCARADLVAQRPDLVRLYQQAQAEAVAFVAADPDAAIRIACKANGFSLEDGRTLYSWAEFHTRLTPADLESLERDMAFLIENRMCPRPVDLRAALFEAT</sequence>
<protein>
    <submittedName>
        <fullName evidence="2">Transporter substrate-binding domain-containing protein</fullName>
    </submittedName>
</protein>
<proteinExistence type="predicted"/>
<dbReference type="InterPro" id="IPR006311">
    <property type="entry name" value="TAT_signal"/>
</dbReference>
<dbReference type="Gene3D" id="3.40.190.10">
    <property type="entry name" value="Periplasmic binding protein-like II"/>
    <property type="match status" value="2"/>
</dbReference>
<keyword evidence="3" id="KW-1185">Reference proteome</keyword>
<dbReference type="Proteomes" id="UP000325255">
    <property type="component" value="Unassembled WGS sequence"/>
</dbReference>
<comment type="caution">
    <text evidence="2">The sequence shown here is derived from an EMBL/GenBank/DDBJ whole genome shotgun (WGS) entry which is preliminary data.</text>
</comment>
<dbReference type="OrthoDB" id="7374754at2"/>
<dbReference type="RefSeq" id="WP_150040866.1">
    <property type="nucleotide sequence ID" value="NZ_OW485601.1"/>
</dbReference>
<accession>A0A5M6IUS5</accession>
<name>A0A5M6IUS5_9PROT</name>
<reference evidence="2 3" key="1">
    <citation type="submission" date="2019-09" db="EMBL/GenBank/DDBJ databases">
        <title>Genome sequence of Rhodovastum atsumiense, a diverse member of the Acetobacteraceae family of non-sulfur purple photosynthetic bacteria.</title>
        <authorList>
            <person name="Meyer T."/>
            <person name="Kyndt J."/>
        </authorList>
    </citation>
    <scope>NUCLEOTIDE SEQUENCE [LARGE SCALE GENOMIC DNA]</scope>
    <source>
        <strain evidence="2 3">DSM 21279</strain>
    </source>
</reference>
<dbReference type="AlphaFoldDB" id="A0A5M6IUS5"/>
<dbReference type="CDD" id="cd01008">
    <property type="entry name" value="PBP2_NrtA_SsuA_CpmA_like"/>
    <property type="match status" value="1"/>
</dbReference>
<dbReference type="PROSITE" id="PS51318">
    <property type="entry name" value="TAT"/>
    <property type="match status" value="1"/>
</dbReference>
<evidence type="ECO:0000313" key="2">
    <source>
        <dbReference type="EMBL" id="KAA5612050.1"/>
    </source>
</evidence>
<feature type="domain" description="SsuA/THI5-like" evidence="1">
    <location>
        <begin position="79"/>
        <end position="256"/>
    </location>
</feature>
<dbReference type="EMBL" id="VWPK01000015">
    <property type="protein sequence ID" value="KAA5612050.1"/>
    <property type="molecule type" value="Genomic_DNA"/>
</dbReference>
<organism evidence="2 3">
    <name type="scientific">Rhodovastum atsumiense</name>
    <dbReference type="NCBI Taxonomy" id="504468"/>
    <lineage>
        <taxon>Bacteria</taxon>
        <taxon>Pseudomonadati</taxon>
        <taxon>Pseudomonadota</taxon>
        <taxon>Alphaproteobacteria</taxon>
        <taxon>Acetobacterales</taxon>
        <taxon>Acetobacteraceae</taxon>
        <taxon>Rhodovastum</taxon>
    </lineage>
</organism>
<evidence type="ECO:0000313" key="3">
    <source>
        <dbReference type="Proteomes" id="UP000325255"/>
    </source>
</evidence>
<dbReference type="PANTHER" id="PTHR30024:SF42">
    <property type="entry name" value="ALIPHATIC SULFONATES-BINDING PROTEIN-RELATED"/>
    <property type="match status" value="1"/>
</dbReference>
<dbReference type="Pfam" id="PF09084">
    <property type="entry name" value="NMT1"/>
    <property type="match status" value="1"/>
</dbReference>
<dbReference type="InterPro" id="IPR015168">
    <property type="entry name" value="SsuA/THI5"/>
</dbReference>
<dbReference type="PANTHER" id="PTHR30024">
    <property type="entry name" value="ALIPHATIC SULFONATES-BINDING PROTEIN-RELATED"/>
    <property type="match status" value="1"/>
</dbReference>